<accession>A0A381S8Z6</accession>
<dbReference type="InterPro" id="IPR016082">
    <property type="entry name" value="Ribosomal_uL30_ferredoxin-like"/>
</dbReference>
<dbReference type="PANTHER" id="PTHR15892">
    <property type="entry name" value="MITOCHONDRIAL RIBOSOMAL PROTEIN L30"/>
    <property type="match status" value="1"/>
</dbReference>
<name>A0A381S8Z6_9ZZZZ</name>
<organism evidence="5">
    <name type="scientific">marine metagenome</name>
    <dbReference type="NCBI Taxonomy" id="408172"/>
    <lineage>
        <taxon>unclassified sequences</taxon>
        <taxon>metagenomes</taxon>
        <taxon>ecological metagenomes</taxon>
    </lineage>
</organism>
<evidence type="ECO:0000256" key="3">
    <source>
        <dbReference type="ARBA" id="ARBA00023274"/>
    </source>
</evidence>
<reference evidence="5" key="1">
    <citation type="submission" date="2018-05" db="EMBL/GenBank/DDBJ databases">
        <authorList>
            <person name="Lanie J.A."/>
            <person name="Ng W.-L."/>
            <person name="Kazmierczak K.M."/>
            <person name="Andrzejewski T.M."/>
            <person name="Davidsen T.M."/>
            <person name="Wayne K.J."/>
            <person name="Tettelin H."/>
            <person name="Glass J.I."/>
            <person name="Rusch D."/>
            <person name="Podicherti R."/>
            <person name="Tsui H.-C.T."/>
            <person name="Winkler M.E."/>
        </authorList>
    </citation>
    <scope>NUCLEOTIDE SEQUENCE</scope>
</reference>
<evidence type="ECO:0000256" key="1">
    <source>
        <dbReference type="ARBA" id="ARBA00007594"/>
    </source>
</evidence>
<dbReference type="EMBL" id="UINC01002736">
    <property type="protein sequence ID" value="SUZ99778.1"/>
    <property type="molecule type" value="Genomic_DNA"/>
</dbReference>
<dbReference type="InterPro" id="IPR036919">
    <property type="entry name" value="Ribo_uL30_ferredoxin-like_sf"/>
</dbReference>
<evidence type="ECO:0000256" key="2">
    <source>
        <dbReference type="ARBA" id="ARBA00022980"/>
    </source>
</evidence>
<comment type="similarity">
    <text evidence="1">Belongs to the universal ribosomal protein uL30 family.</text>
</comment>
<sequence length="61" mass="6661">MASKIKVTQIRSRIGAQKKQIACLSGLGLRKINNFSVLENTPAVRGMIKKVSHLVRIETAG</sequence>
<dbReference type="HAMAP" id="MF_01371_B">
    <property type="entry name" value="Ribosomal_uL30_B"/>
    <property type="match status" value="1"/>
</dbReference>
<keyword evidence="2" id="KW-0689">Ribosomal protein</keyword>
<feature type="domain" description="Large ribosomal subunit protein uL30-like ferredoxin-like fold" evidence="4">
    <location>
        <begin position="5"/>
        <end position="55"/>
    </location>
</feature>
<protein>
    <recommendedName>
        <fullName evidence="4">Large ribosomal subunit protein uL30-like ferredoxin-like fold domain-containing protein</fullName>
    </recommendedName>
</protein>
<dbReference type="PIRSF" id="PIRSF002211">
    <property type="entry name" value="Ribosomal_L30_bac-type"/>
    <property type="match status" value="1"/>
</dbReference>
<dbReference type="GO" id="GO:0022625">
    <property type="term" value="C:cytosolic large ribosomal subunit"/>
    <property type="evidence" value="ECO:0007669"/>
    <property type="project" value="TreeGrafter"/>
</dbReference>
<dbReference type="GO" id="GO:0006412">
    <property type="term" value="P:translation"/>
    <property type="evidence" value="ECO:0007669"/>
    <property type="project" value="InterPro"/>
</dbReference>
<evidence type="ECO:0000313" key="5">
    <source>
        <dbReference type="EMBL" id="SUZ99778.1"/>
    </source>
</evidence>
<dbReference type="FunFam" id="3.30.1390.20:FF:000001">
    <property type="entry name" value="50S ribosomal protein L30"/>
    <property type="match status" value="1"/>
</dbReference>
<dbReference type="SUPFAM" id="SSF55129">
    <property type="entry name" value="Ribosomal protein L30p/L7e"/>
    <property type="match status" value="1"/>
</dbReference>
<dbReference type="CDD" id="cd01658">
    <property type="entry name" value="Ribosomal_L30"/>
    <property type="match status" value="1"/>
</dbReference>
<gene>
    <name evidence="5" type="ORF">METZ01_LOCUS52632</name>
</gene>
<dbReference type="Pfam" id="PF00327">
    <property type="entry name" value="Ribosomal_L30"/>
    <property type="match status" value="1"/>
</dbReference>
<dbReference type="AlphaFoldDB" id="A0A381S8Z6"/>
<dbReference type="NCBIfam" id="TIGR01308">
    <property type="entry name" value="rpmD_bact"/>
    <property type="match status" value="1"/>
</dbReference>
<keyword evidence="3" id="KW-0687">Ribonucleoprotein</keyword>
<dbReference type="GO" id="GO:0003735">
    <property type="term" value="F:structural constituent of ribosome"/>
    <property type="evidence" value="ECO:0007669"/>
    <property type="project" value="InterPro"/>
</dbReference>
<dbReference type="PANTHER" id="PTHR15892:SF2">
    <property type="entry name" value="LARGE RIBOSOMAL SUBUNIT PROTEIN UL30M"/>
    <property type="match status" value="1"/>
</dbReference>
<proteinExistence type="inferred from homology"/>
<dbReference type="InterPro" id="IPR005996">
    <property type="entry name" value="Ribosomal_uL30_bac-type"/>
</dbReference>
<evidence type="ECO:0000259" key="4">
    <source>
        <dbReference type="Pfam" id="PF00327"/>
    </source>
</evidence>
<dbReference type="Gene3D" id="3.30.1390.20">
    <property type="entry name" value="Ribosomal protein L30, ferredoxin-like fold domain"/>
    <property type="match status" value="1"/>
</dbReference>